<feature type="transmembrane region" description="Helical" evidence="1">
    <location>
        <begin position="47"/>
        <end position="68"/>
    </location>
</feature>
<feature type="transmembrane region" description="Helical" evidence="1">
    <location>
        <begin position="125"/>
        <end position="148"/>
    </location>
</feature>
<dbReference type="AlphaFoldDB" id="A0A317Q866"/>
<dbReference type="EMBL" id="QGTS01000002">
    <property type="protein sequence ID" value="PWW11551.1"/>
    <property type="molecule type" value="Genomic_DNA"/>
</dbReference>
<feature type="transmembrane region" description="Helical" evidence="1">
    <location>
        <begin position="388"/>
        <end position="405"/>
    </location>
</feature>
<evidence type="ECO:0000259" key="2">
    <source>
        <dbReference type="Pfam" id="PF19982"/>
    </source>
</evidence>
<protein>
    <recommendedName>
        <fullName evidence="2">DUF6418 domain-containing protein</fullName>
    </recommendedName>
</protein>
<dbReference type="Pfam" id="PF19982">
    <property type="entry name" value="DUF6418"/>
    <property type="match status" value="1"/>
</dbReference>
<comment type="caution">
    <text evidence="3">The sequence shown here is derived from an EMBL/GenBank/DDBJ whole genome shotgun (WGS) entry which is preliminary data.</text>
</comment>
<evidence type="ECO:0000256" key="1">
    <source>
        <dbReference type="SAM" id="Phobius"/>
    </source>
</evidence>
<keyword evidence="4" id="KW-1185">Reference proteome</keyword>
<feature type="transmembrane region" description="Helical" evidence="1">
    <location>
        <begin position="168"/>
        <end position="188"/>
    </location>
</feature>
<feature type="transmembrane region" description="Helical" evidence="1">
    <location>
        <begin position="352"/>
        <end position="376"/>
    </location>
</feature>
<sequence length="444" mass="50292">MLALLFLWGCITLLSILNCISYNALNVLTILLWFLSCLYYLKKDSEFTIISVLLLTSFTITGVICAYAENNVLLSEIHQVSSPSGATTRILTLSFVIIAAAQFTFKKIGNIRFLYGCLSLTTNKVVGWLLNFSVLSLIMLMIFFRLRYGNPNEYGVDRFYYWNNIAPAWGQYAKFILQQLSLLIGVLYAETKRRYFLYFIIISILSQYIVGEKFTGLFLSLVFFITPIVLINNINIGKKIFNIKAFLIISILFSLLIYSAYLSYYSISGSSDAFNRLLNRVVLQAQMWWAVDWHSSGNMVSSTDILVHLFGFGASDESKGIRYLMSIIAPSDVFSIFMMRGVTFTMGGPVNLIYFFGFPLSIIAGVALGSYSGLIMRIIVDSIKTGDLILSLISIKLLYVLVRVITMGDFYQLFEIKTILCVIIFIIYSLMSCGMNKNRIYNMS</sequence>
<feature type="transmembrane region" description="Helical" evidence="1">
    <location>
        <begin position="217"/>
        <end position="234"/>
    </location>
</feature>
<feature type="transmembrane region" description="Helical" evidence="1">
    <location>
        <begin position="195"/>
        <end position="211"/>
    </location>
</feature>
<name>A0A317Q866_9ENTR</name>
<feature type="domain" description="DUF6418" evidence="2">
    <location>
        <begin position="315"/>
        <end position="420"/>
    </location>
</feature>
<dbReference type="InterPro" id="IPR046303">
    <property type="entry name" value="DUF6418"/>
</dbReference>
<keyword evidence="1" id="KW-0472">Membrane</keyword>
<dbReference type="RefSeq" id="WP_146211487.1">
    <property type="nucleotide sequence ID" value="NZ_QGTS01000002.1"/>
</dbReference>
<keyword evidence="1" id="KW-1133">Transmembrane helix</keyword>
<evidence type="ECO:0000313" key="3">
    <source>
        <dbReference type="EMBL" id="PWW11551.1"/>
    </source>
</evidence>
<proteinExistence type="predicted"/>
<accession>A0A317Q866</accession>
<organism evidence="3 4">
    <name type="scientific">Mangrovibacter plantisponsor</name>
    <dbReference type="NCBI Taxonomy" id="451513"/>
    <lineage>
        <taxon>Bacteria</taxon>
        <taxon>Pseudomonadati</taxon>
        <taxon>Pseudomonadota</taxon>
        <taxon>Gammaproteobacteria</taxon>
        <taxon>Enterobacterales</taxon>
        <taxon>Enterobacteriaceae</taxon>
        <taxon>Mangrovibacter</taxon>
    </lineage>
</organism>
<evidence type="ECO:0000313" key="4">
    <source>
        <dbReference type="Proteomes" id="UP000246744"/>
    </source>
</evidence>
<dbReference type="Proteomes" id="UP000246744">
    <property type="component" value="Unassembled WGS sequence"/>
</dbReference>
<feature type="transmembrane region" description="Helical" evidence="1">
    <location>
        <begin position="88"/>
        <end position="105"/>
    </location>
</feature>
<feature type="transmembrane region" description="Helical" evidence="1">
    <location>
        <begin position="411"/>
        <end position="431"/>
    </location>
</feature>
<dbReference type="OrthoDB" id="6614496at2"/>
<gene>
    <name evidence="3" type="ORF">DES37_102157</name>
</gene>
<feature type="transmembrane region" description="Helical" evidence="1">
    <location>
        <begin position="6"/>
        <end position="35"/>
    </location>
</feature>
<reference evidence="3 4" key="1">
    <citation type="submission" date="2018-05" db="EMBL/GenBank/DDBJ databases">
        <title>Genomic Encyclopedia of Type Strains, Phase IV (KMG-IV): sequencing the most valuable type-strain genomes for metagenomic binning, comparative biology and taxonomic classification.</title>
        <authorList>
            <person name="Goeker M."/>
        </authorList>
    </citation>
    <scope>NUCLEOTIDE SEQUENCE [LARGE SCALE GENOMIC DNA]</scope>
    <source>
        <strain evidence="3 4">DSM 19579</strain>
    </source>
</reference>
<feature type="transmembrane region" description="Helical" evidence="1">
    <location>
        <begin position="246"/>
        <end position="267"/>
    </location>
</feature>
<keyword evidence="1" id="KW-0812">Transmembrane</keyword>